<keyword evidence="1" id="KW-0175">Coiled coil</keyword>
<accession>W7XDI8</accession>
<organism evidence="3 4">
    <name type="scientific">Tetrahymena thermophila (strain SB210)</name>
    <dbReference type="NCBI Taxonomy" id="312017"/>
    <lineage>
        <taxon>Eukaryota</taxon>
        <taxon>Sar</taxon>
        <taxon>Alveolata</taxon>
        <taxon>Ciliophora</taxon>
        <taxon>Intramacronucleata</taxon>
        <taxon>Oligohymenophorea</taxon>
        <taxon>Hymenostomatida</taxon>
        <taxon>Tetrahymenina</taxon>
        <taxon>Tetrahymenidae</taxon>
        <taxon>Tetrahymena</taxon>
    </lineage>
</organism>
<feature type="compositionally biased region" description="Basic and acidic residues" evidence="2">
    <location>
        <begin position="99"/>
        <end position="109"/>
    </location>
</feature>
<feature type="coiled-coil region" evidence="1">
    <location>
        <begin position="25"/>
        <end position="73"/>
    </location>
</feature>
<sequence>MDQNAQQSTSGAAVSNLPNDYEERYRKLKKKYALLLQEHQKVLNEFEKSNEEIRILNNEKAFLKNKINDILSRNGFDVQSFEQEEQLKEGGSSANDQINKMEDFSKQDDSAIQQE</sequence>
<reference evidence="4" key="1">
    <citation type="journal article" date="2006" name="PLoS Biol.">
        <title>Macronuclear genome sequence of the ciliate Tetrahymena thermophila, a model eukaryote.</title>
        <authorList>
            <person name="Eisen J.A."/>
            <person name="Coyne R.S."/>
            <person name="Wu M."/>
            <person name="Wu D."/>
            <person name="Thiagarajan M."/>
            <person name="Wortman J.R."/>
            <person name="Badger J.H."/>
            <person name="Ren Q."/>
            <person name="Amedeo P."/>
            <person name="Jones K.M."/>
            <person name="Tallon L.J."/>
            <person name="Delcher A.L."/>
            <person name="Salzberg S.L."/>
            <person name="Silva J.C."/>
            <person name="Haas B.J."/>
            <person name="Majoros W.H."/>
            <person name="Farzad M."/>
            <person name="Carlton J.M."/>
            <person name="Smith R.K. Jr."/>
            <person name="Garg J."/>
            <person name="Pearlman R.E."/>
            <person name="Karrer K.M."/>
            <person name="Sun L."/>
            <person name="Manning G."/>
            <person name="Elde N.C."/>
            <person name="Turkewitz A.P."/>
            <person name="Asai D.J."/>
            <person name="Wilkes D.E."/>
            <person name="Wang Y."/>
            <person name="Cai H."/>
            <person name="Collins K."/>
            <person name="Stewart B.A."/>
            <person name="Lee S.R."/>
            <person name="Wilamowska K."/>
            <person name="Weinberg Z."/>
            <person name="Ruzzo W.L."/>
            <person name="Wloga D."/>
            <person name="Gaertig J."/>
            <person name="Frankel J."/>
            <person name="Tsao C.-C."/>
            <person name="Gorovsky M.A."/>
            <person name="Keeling P.J."/>
            <person name="Waller R.F."/>
            <person name="Patron N.J."/>
            <person name="Cherry J.M."/>
            <person name="Stover N.A."/>
            <person name="Krieger C.J."/>
            <person name="del Toro C."/>
            <person name="Ryder H.F."/>
            <person name="Williamson S.C."/>
            <person name="Barbeau R.A."/>
            <person name="Hamilton E.P."/>
            <person name="Orias E."/>
        </authorList>
    </citation>
    <scope>NUCLEOTIDE SEQUENCE [LARGE SCALE GENOMIC DNA]</scope>
    <source>
        <strain evidence="4">SB210</strain>
    </source>
</reference>
<name>W7XDI8_TETTS</name>
<evidence type="ECO:0000313" key="3">
    <source>
        <dbReference type="EMBL" id="EWS74708.1"/>
    </source>
</evidence>
<keyword evidence="4" id="KW-1185">Reference proteome</keyword>
<dbReference type="InParanoid" id="W7XDI8"/>
<gene>
    <name evidence="3" type="ORF">TTHERM_000222319</name>
</gene>
<dbReference type="EMBL" id="GG662718">
    <property type="protein sequence ID" value="EWS74708.1"/>
    <property type="molecule type" value="Genomic_DNA"/>
</dbReference>
<proteinExistence type="predicted"/>
<dbReference type="RefSeq" id="XP_012652709.1">
    <property type="nucleotide sequence ID" value="XM_012797255.1"/>
</dbReference>
<protein>
    <submittedName>
        <fullName evidence="3">Uncharacterized protein</fullName>
    </submittedName>
</protein>
<dbReference type="GeneID" id="24437882"/>
<evidence type="ECO:0000313" key="4">
    <source>
        <dbReference type="Proteomes" id="UP000009168"/>
    </source>
</evidence>
<evidence type="ECO:0000256" key="1">
    <source>
        <dbReference type="SAM" id="Coils"/>
    </source>
</evidence>
<feature type="region of interest" description="Disordered" evidence="2">
    <location>
        <begin position="82"/>
        <end position="115"/>
    </location>
</feature>
<dbReference type="KEGG" id="tet:TTHERM_000222319"/>
<dbReference type="Proteomes" id="UP000009168">
    <property type="component" value="Unassembled WGS sequence"/>
</dbReference>
<evidence type="ECO:0000256" key="2">
    <source>
        <dbReference type="SAM" id="MobiDB-lite"/>
    </source>
</evidence>
<dbReference type="AlphaFoldDB" id="W7XDI8"/>